<keyword evidence="3" id="KW-1185">Reference proteome</keyword>
<dbReference type="OrthoDB" id="1449973at2"/>
<dbReference type="Pfam" id="PF14082">
    <property type="entry name" value="SduA_C"/>
    <property type="match status" value="1"/>
</dbReference>
<accession>F0SWR7</accession>
<reference evidence="2 3" key="1">
    <citation type="journal article" date="2011" name="Stand. Genomic Sci.">
        <title>Complete genome sequence of Syntrophobotulus glycolicus type strain (FlGlyR).</title>
        <authorList>
            <person name="Han C."/>
            <person name="Mwirichia R."/>
            <person name="Chertkov O."/>
            <person name="Held B."/>
            <person name="Lapidus A."/>
            <person name="Nolan M."/>
            <person name="Lucas S."/>
            <person name="Hammon N."/>
            <person name="Deshpande S."/>
            <person name="Cheng J.F."/>
            <person name="Tapia R."/>
            <person name="Goodwin L."/>
            <person name="Pitluck S."/>
            <person name="Huntemann M."/>
            <person name="Liolios K."/>
            <person name="Ivanova N."/>
            <person name="Pagani I."/>
            <person name="Mavromatis K."/>
            <person name="Ovchinikova G."/>
            <person name="Pati A."/>
            <person name="Chen A."/>
            <person name="Palaniappan K."/>
            <person name="Land M."/>
            <person name="Hauser L."/>
            <person name="Brambilla E.M."/>
            <person name="Rohde M."/>
            <person name="Spring S."/>
            <person name="Sikorski J."/>
            <person name="Goker M."/>
            <person name="Woyke T."/>
            <person name="Bristow J."/>
            <person name="Eisen J.A."/>
            <person name="Markowitz V."/>
            <person name="Hugenholtz P."/>
            <person name="Kyrpides N.C."/>
            <person name="Klenk H.P."/>
            <person name="Detter J.C."/>
        </authorList>
    </citation>
    <scope>NUCLEOTIDE SEQUENCE [LARGE SCALE GENOMIC DNA]</scope>
    <source>
        <strain evidence="3">DSM 8271 / FlGlyR</strain>
    </source>
</reference>
<dbReference type="Proteomes" id="UP000007488">
    <property type="component" value="Chromosome"/>
</dbReference>
<evidence type="ECO:0000259" key="1">
    <source>
        <dbReference type="Pfam" id="PF14082"/>
    </source>
</evidence>
<sequence length="373" mass="43418">MGRLDDNWKEGKRFLPILSGEDEGFKKLFDEKTNRINRDNYEGHGFAWEIMNNCQEIVLGYEEKVGYCLNLVLRSIDMKTFEIIVEAALQMQCGEDINKVRDIIGIAMIKDVPVFGDTIELHENLKDIQSSIIKEGFTSFFDGEEKRVKITRFNDFDLNNSKEILKNLSCSHLITPGEIRIVNEKISSDFRQYANAAKFIDSLHLVIKEFSELLKSKTRNENQLQEYITRNPILFGTEYKSIKPKHCLGSEYEMDYALQRFDGIFDLVELESSSLGLYTKDGNPRAELTHAEQQILDWQEWLEEKNFYAREYLKDIRSPKGFVVLGRSESLNDDLKKKLARRNLTFGNKLQVLTYDDLLNKVETFLEIIKKSN</sequence>
<dbReference type="RefSeq" id="WP_013623478.1">
    <property type="nucleotide sequence ID" value="NC_015172.1"/>
</dbReference>
<evidence type="ECO:0000313" key="3">
    <source>
        <dbReference type="Proteomes" id="UP000007488"/>
    </source>
</evidence>
<feature type="domain" description="Shedu protein SduA C-terminal" evidence="1">
    <location>
        <begin position="220"/>
        <end position="359"/>
    </location>
</feature>
<name>F0SWR7_SYNGF</name>
<protein>
    <recommendedName>
        <fullName evidence="1">Shedu protein SduA C-terminal domain-containing protein</fullName>
    </recommendedName>
</protein>
<dbReference type="AlphaFoldDB" id="F0SWR7"/>
<dbReference type="EMBL" id="CP002547">
    <property type="protein sequence ID" value="ADY54607.1"/>
    <property type="molecule type" value="Genomic_DNA"/>
</dbReference>
<evidence type="ECO:0000313" key="2">
    <source>
        <dbReference type="EMBL" id="ADY54607.1"/>
    </source>
</evidence>
<dbReference type="InterPro" id="IPR025359">
    <property type="entry name" value="SduA_C"/>
</dbReference>
<gene>
    <name evidence="2" type="ordered locus">Sgly_0236</name>
</gene>
<dbReference type="KEGG" id="sgy:Sgly_0236"/>
<dbReference type="HOGENOM" id="CLU_058401_0_0_9"/>
<dbReference type="eggNOG" id="ENOG502ZHES">
    <property type="taxonomic scope" value="Bacteria"/>
</dbReference>
<proteinExistence type="predicted"/>
<reference evidence="3" key="2">
    <citation type="submission" date="2011-02" db="EMBL/GenBank/DDBJ databases">
        <title>The complete genome of Syntrophobotulus glycolicus DSM 8271.</title>
        <authorList>
            <person name="Lucas S."/>
            <person name="Copeland A."/>
            <person name="Lapidus A."/>
            <person name="Bruce D."/>
            <person name="Goodwin L."/>
            <person name="Pitluck S."/>
            <person name="Kyrpides N."/>
            <person name="Mavromatis K."/>
            <person name="Pagani I."/>
            <person name="Ivanova N."/>
            <person name="Mikhailova N."/>
            <person name="Chertkov O."/>
            <person name="Held B."/>
            <person name="Detter J.C."/>
            <person name="Tapia R."/>
            <person name="Han C."/>
            <person name="Land M."/>
            <person name="Hauser L."/>
            <person name="Markowitz V."/>
            <person name="Cheng J.-F."/>
            <person name="Hugenholtz P."/>
            <person name="Woyke T."/>
            <person name="Wu D."/>
            <person name="Spring S."/>
            <person name="Schroeder M."/>
            <person name="Brambilla E."/>
            <person name="Klenk H.-P."/>
            <person name="Eisen J.A."/>
        </authorList>
    </citation>
    <scope>NUCLEOTIDE SEQUENCE [LARGE SCALE GENOMIC DNA]</scope>
    <source>
        <strain evidence="3">DSM 8271 / FlGlyR</strain>
    </source>
</reference>
<organism evidence="2 3">
    <name type="scientific">Syntrophobotulus glycolicus (strain DSM 8271 / FlGlyR)</name>
    <dbReference type="NCBI Taxonomy" id="645991"/>
    <lineage>
        <taxon>Bacteria</taxon>
        <taxon>Bacillati</taxon>
        <taxon>Bacillota</taxon>
        <taxon>Clostridia</taxon>
        <taxon>Eubacteriales</taxon>
        <taxon>Desulfitobacteriaceae</taxon>
        <taxon>Syntrophobotulus</taxon>
    </lineage>
</organism>